<dbReference type="RefSeq" id="WP_071611053.1">
    <property type="nucleotide sequence ID" value="NZ_CP015756.1"/>
</dbReference>
<name>A0A1J0GBM9_9CLOT</name>
<evidence type="ECO:0000256" key="1">
    <source>
        <dbReference type="ARBA" id="ARBA00004635"/>
    </source>
</evidence>
<evidence type="ECO:0000259" key="8">
    <source>
        <dbReference type="Pfam" id="PF05504"/>
    </source>
</evidence>
<comment type="similarity">
    <text evidence="2">Belongs to the GerABKC lipoprotein family.</text>
</comment>
<comment type="subcellular location">
    <subcellularLocation>
        <location evidence="1">Membrane</location>
        <topology evidence="1">Lipid-anchor</topology>
    </subcellularLocation>
</comment>
<dbReference type="PANTHER" id="PTHR35789:SF1">
    <property type="entry name" value="SPORE GERMINATION PROTEIN B3"/>
    <property type="match status" value="1"/>
</dbReference>
<sequence length="391" mass="44814">MKFKKILPIILSCILLSGCWDKVEIDRRNFISTIAVDTGEDIGKEKMLKDIKSDDPFPERQIKKINVTYGFPDMSMLVTGKSEGALDKYINTDASSMEDAYSEATAKSSKDIFMGHTKLLILSSNLLKHKDTVKEIIDYLQRDPSINRMMQVVVSDGLAQDYVKFKPMTENSTQYYISGLMDNSKKNSRIMSTTLNEFLILLSENGNALLPRITIDKQKNELMLTGAAIIRDYELKGYFTPLELLDIQMLNGKFKVGKKVIYVDGHPVDYVIDGYTRKMKVIQEGSKLTINVNINLEGQINEYYVGKKILDKGELQRLQNNFNKSISKECEKIMEIAIKEFGIDPFGTREYIEKFKPDLWSKIEKNWNEEYKKISVKVIVNTEIRRIGAVQ</sequence>
<dbReference type="InterPro" id="IPR008844">
    <property type="entry name" value="Spore_GerAC-like"/>
</dbReference>
<keyword evidence="6" id="KW-0564">Palmitate</keyword>
<keyword evidence="11" id="KW-1185">Reference proteome</keyword>
<dbReference type="Gene3D" id="3.30.300.210">
    <property type="entry name" value="Nutrient germinant receptor protein C, domain 3"/>
    <property type="match status" value="1"/>
</dbReference>
<feature type="domain" description="Spore germination GerAC-like C-terminal" evidence="8">
    <location>
        <begin position="225"/>
        <end position="388"/>
    </location>
</feature>
<evidence type="ECO:0000256" key="7">
    <source>
        <dbReference type="ARBA" id="ARBA00023288"/>
    </source>
</evidence>
<evidence type="ECO:0000313" key="11">
    <source>
        <dbReference type="Proteomes" id="UP000182569"/>
    </source>
</evidence>
<accession>A0A1J0GBM9</accession>
<dbReference type="PANTHER" id="PTHR35789">
    <property type="entry name" value="SPORE GERMINATION PROTEIN B3"/>
    <property type="match status" value="1"/>
</dbReference>
<gene>
    <name evidence="10" type="ORF">A7L45_01055</name>
</gene>
<dbReference type="KEGG" id="ceu:A7L45_01055"/>
<dbReference type="EMBL" id="CP015756">
    <property type="protein sequence ID" value="APC38757.1"/>
    <property type="molecule type" value="Genomic_DNA"/>
</dbReference>
<dbReference type="InterPro" id="IPR038501">
    <property type="entry name" value="Spore_GerAC_C_sf"/>
</dbReference>
<proteinExistence type="inferred from homology"/>
<evidence type="ECO:0000256" key="5">
    <source>
        <dbReference type="ARBA" id="ARBA00023136"/>
    </source>
</evidence>
<protein>
    <recommendedName>
        <fullName evidence="12">Ger(X)C family spore germination protein</fullName>
    </recommendedName>
</protein>
<organism evidence="10 11">
    <name type="scientific">Clostridium estertheticum subsp. estertheticum</name>
    <dbReference type="NCBI Taxonomy" id="1552"/>
    <lineage>
        <taxon>Bacteria</taxon>
        <taxon>Bacillati</taxon>
        <taxon>Bacillota</taxon>
        <taxon>Clostridia</taxon>
        <taxon>Eubacteriales</taxon>
        <taxon>Clostridiaceae</taxon>
        <taxon>Clostridium</taxon>
    </lineage>
</organism>
<evidence type="ECO:0000256" key="3">
    <source>
        <dbReference type="ARBA" id="ARBA00022544"/>
    </source>
</evidence>
<keyword evidence="7" id="KW-0449">Lipoprotein</keyword>
<evidence type="ECO:0000256" key="2">
    <source>
        <dbReference type="ARBA" id="ARBA00007886"/>
    </source>
</evidence>
<dbReference type="NCBIfam" id="TIGR02887">
    <property type="entry name" value="spore_ger_x_C"/>
    <property type="match status" value="1"/>
</dbReference>
<evidence type="ECO:0000313" key="10">
    <source>
        <dbReference type="EMBL" id="APC38757.1"/>
    </source>
</evidence>
<keyword evidence="3" id="KW-0309">Germination</keyword>
<dbReference type="InterPro" id="IPR046953">
    <property type="entry name" value="Spore_GerAC-like_C"/>
</dbReference>
<evidence type="ECO:0000256" key="6">
    <source>
        <dbReference type="ARBA" id="ARBA00023139"/>
    </source>
</evidence>
<feature type="domain" description="Spore germination protein N-terminal" evidence="9">
    <location>
        <begin position="21"/>
        <end position="215"/>
    </location>
</feature>
<keyword evidence="5" id="KW-0472">Membrane</keyword>
<dbReference type="PROSITE" id="PS51257">
    <property type="entry name" value="PROKAR_LIPOPROTEIN"/>
    <property type="match status" value="1"/>
</dbReference>
<dbReference type="Pfam" id="PF25198">
    <property type="entry name" value="Spore_GerAC_N"/>
    <property type="match status" value="1"/>
</dbReference>
<dbReference type="AlphaFoldDB" id="A0A1J0GBM9"/>
<dbReference type="Pfam" id="PF05504">
    <property type="entry name" value="Spore_GerAC"/>
    <property type="match status" value="1"/>
</dbReference>
<evidence type="ECO:0000259" key="9">
    <source>
        <dbReference type="Pfam" id="PF25198"/>
    </source>
</evidence>
<dbReference type="GO" id="GO:0016020">
    <property type="term" value="C:membrane"/>
    <property type="evidence" value="ECO:0007669"/>
    <property type="project" value="UniProtKB-SubCell"/>
</dbReference>
<evidence type="ECO:0008006" key="12">
    <source>
        <dbReference type="Google" id="ProtNLM"/>
    </source>
</evidence>
<reference evidence="11" key="1">
    <citation type="journal article" date="2016" name="Front. Microbiol.">
        <title>Complete Genome Sequence of Clostridium estertheticum DSM 8809, a Microbe Identified in Spoiled Vacuum Packed Beef.</title>
        <authorList>
            <person name="Yu Z."/>
            <person name="Gunn L."/>
            <person name="Brennan E."/>
            <person name="Reid R."/>
            <person name="Wall P.G."/>
            <person name="Gaora O.P."/>
            <person name="Hurley D."/>
            <person name="Bolton D."/>
            <person name="Fanning S."/>
        </authorList>
    </citation>
    <scope>NUCLEOTIDE SEQUENCE [LARGE SCALE GENOMIC DNA]</scope>
    <source>
        <strain evidence="11">DSM 8809</strain>
    </source>
</reference>
<dbReference type="Proteomes" id="UP000182569">
    <property type="component" value="Chromosome"/>
</dbReference>
<dbReference type="GO" id="GO:0009847">
    <property type="term" value="P:spore germination"/>
    <property type="evidence" value="ECO:0007669"/>
    <property type="project" value="InterPro"/>
</dbReference>
<dbReference type="STRING" id="1552.A7L45_01055"/>
<dbReference type="InterPro" id="IPR057336">
    <property type="entry name" value="GerAC_N"/>
</dbReference>
<evidence type="ECO:0000256" key="4">
    <source>
        <dbReference type="ARBA" id="ARBA00022729"/>
    </source>
</evidence>
<keyword evidence="4" id="KW-0732">Signal</keyword>